<evidence type="ECO:0000313" key="2">
    <source>
        <dbReference type="EMBL" id="NMM43984.1"/>
    </source>
</evidence>
<name>A0A7Y0DYJ4_9PROT</name>
<organism evidence="2 3">
    <name type="scientific">Pacificispira spongiicola</name>
    <dbReference type="NCBI Taxonomy" id="2729598"/>
    <lineage>
        <taxon>Bacteria</taxon>
        <taxon>Pseudomonadati</taxon>
        <taxon>Pseudomonadota</taxon>
        <taxon>Alphaproteobacteria</taxon>
        <taxon>Rhodospirillales</taxon>
        <taxon>Rhodospirillaceae</taxon>
        <taxon>Pacificispira</taxon>
    </lineage>
</organism>
<dbReference type="RefSeq" id="WP_169624300.1">
    <property type="nucleotide sequence ID" value="NZ_JABBNT010000002.1"/>
</dbReference>
<protein>
    <submittedName>
        <fullName evidence="2">Alpha-E domain-containing protein</fullName>
    </submittedName>
</protein>
<accession>A0A7Y0DYJ4</accession>
<comment type="caution">
    <text evidence="2">The sequence shown here is derived from an EMBL/GenBank/DDBJ whole genome shotgun (WGS) entry which is preliminary data.</text>
</comment>
<sequence>MTQQSLLARYAEDIFWMARYMERADNLARLLEVNEVFARDRRGAHNWDAIIDLNADREAFTKRYGTAKPTSTAYFYMLDRENPSSIISAVRAARENARALRPLISTEMWTHLNIFYNELLEIPADATRVPNMARFCERIRNACHAHSGITEGTFYRDQGWYFYQLGMMIERADQTTRIVDVKYHTLLPSAAEVGSLLDLSQWNALLRSAAGYHAYRRVHPSGIEPSAVAEFLILNRRFPRSVRFCIGEVSAILSQLIFKFQLSRGGSVAAVVDRVHRRIEETDIEKIISDGMHEFLDTVQIDLSEITSAMNLAYFGHDTIDEESVA</sequence>
<evidence type="ECO:0000313" key="3">
    <source>
        <dbReference type="Proteomes" id="UP000539372"/>
    </source>
</evidence>
<dbReference type="Pfam" id="PF04168">
    <property type="entry name" value="Alpha-E"/>
    <property type="match status" value="1"/>
</dbReference>
<proteinExistence type="predicted"/>
<dbReference type="InterPro" id="IPR007296">
    <property type="entry name" value="DUF403"/>
</dbReference>
<dbReference type="PANTHER" id="PTHR34595:SF7">
    <property type="entry name" value="SLL1039 PROTEIN"/>
    <property type="match status" value="1"/>
</dbReference>
<evidence type="ECO:0000259" key="1">
    <source>
        <dbReference type="Pfam" id="PF04168"/>
    </source>
</evidence>
<dbReference type="InterPro" id="IPR051680">
    <property type="entry name" value="ATP-dep_Glu-Cys_Ligase-2"/>
</dbReference>
<dbReference type="EMBL" id="JABBNT010000002">
    <property type="protein sequence ID" value="NMM43984.1"/>
    <property type="molecule type" value="Genomic_DNA"/>
</dbReference>
<keyword evidence="3" id="KW-1185">Reference proteome</keyword>
<dbReference type="Proteomes" id="UP000539372">
    <property type="component" value="Unassembled WGS sequence"/>
</dbReference>
<gene>
    <name evidence="2" type="ORF">HH303_05820</name>
</gene>
<feature type="domain" description="DUF403" evidence="1">
    <location>
        <begin position="6"/>
        <end position="315"/>
    </location>
</feature>
<dbReference type="AlphaFoldDB" id="A0A7Y0DYJ4"/>
<reference evidence="2 3" key="1">
    <citation type="submission" date="2020-04" db="EMBL/GenBank/DDBJ databases">
        <title>Rhodospirillaceae bacterium KN72 isolated from deep sea.</title>
        <authorList>
            <person name="Zhang D.-C."/>
        </authorList>
    </citation>
    <scope>NUCLEOTIDE SEQUENCE [LARGE SCALE GENOMIC DNA]</scope>
    <source>
        <strain evidence="2 3">KN72</strain>
    </source>
</reference>
<dbReference type="PANTHER" id="PTHR34595">
    <property type="entry name" value="BLR5612 PROTEIN"/>
    <property type="match status" value="1"/>
</dbReference>